<reference evidence="3" key="1">
    <citation type="submission" date="2017-07" db="EMBL/GenBank/DDBJ databases">
        <title>The cable genome - Insights into the physiology and evolution of filamentous bacteria capable of sulfide oxidation via long distance electron transfer.</title>
        <authorList>
            <person name="Thorup C."/>
            <person name="Bjerg J.T."/>
            <person name="Schreiber L."/>
            <person name="Nielsen L.P."/>
            <person name="Kjeldsen K.U."/>
            <person name="Boesen T."/>
            <person name="Boggild A."/>
            <person name="Meysman F."/>
            <person name="Geelhoed J."/>
            <person name="Schramm A."/>
        </authorList>
    </citation>
    <scope>NUCLEOTIDE SEQUENCE [LARGE SCALE GENOMIC DNA]</scope>
    <source>
        <strain evidence="3">GS</strain>
    </source>
</reference>
<feature type="coiled-coil region" evidence="1">
    <location>
        <begin position="31"/>
        <end position="79"/>
    </location>
</feature>
<keyword evidence="1" id="KW-0175">Coiled coil</keyword>
<keyword evidence="4" id="KW-1185">Reference proteome</keyword>
<dbReference type="EMBL" id="NQJD01000002">
    <property type="protein sequence ID" value="TAA76056.1"/>
    <property type="molecule type" value="Genomic_DNA"/>
</dbReference>
<gene>
    <name evidence="3" type="ORF">CDV28_102184</name>
</gene>
<sequence length="131" mass="15080">MLRSIPLLPGPELYDIFDELRKSRSSLDRKVEQAATSLRETSDLISELENDLLDRSEKIKILRDKIDRYSKMAEIEEDKARVILKEIQCTLDRGKNIERLYSLGINLITGTIFFILGIVAGPMLSKWLNIN</sequence>
<keyword evidence="2" id="KW-0472">Membrane</keyword>
<evidence type="ECO:0000313" key="3">
    <source>
        <dbReference type="EMBL" id="TAA76056.1"/>
    </source>
</evidence>
<dbReference type="Proteomes" id="UP000316238">
    <property type="component" value="Unassembled WGS sequence"/>
</dbReference>
<protein>
    <submittedName>
        <fullName evidence="3">Uncharacterized protein</fullName>
    </submittedName>
</protein>
<organism evidence="3 4">
    <name type="scientific">Candidatus Electronema aureum</name>
    <dbReference type="NCBI Taxonomy" id="2005002"/>
    <lineage>
        <taxon>Bacteria</taxon>
        <taxon>Pseudomonadati</taxon>
        <taxon>Thermodesulfobacteriota</taxon>
        <taxon>Desulfobulbia</taxon>
        <taxon>Desulfobulbales</taxon>
        <taxon>Desulfobulbaceae</taxon>
        <taxon>Candidatus Electronema</taxon>
    </lineage>
</organism>
<evidence type="ECO:0000313" key="4">
    <source>
        <dbReference type="Proteomes" id="UP000316238"/>
    </source>
</evidence>
<evidence type="ECO:0000256" key="2">
    <source>
        <dbReference type="SAM" id="Phobius"/>
    </source>
</evidence>
<dbReference type="AlphaFoldDB" id="A0A521G4W2"/>
<feature type="transmembrane region" description="Helical" evidence="2">
    <location>
        <begin position="103"/>
        <end position="124"/>
    </location>
</feature>
<keyword evidence="2" id="KW-1133">Transmembrane helix</keyword>
<keyword evidence="2" id="KW-0812">Transmembrane</keyword>
<name>A0A521G4W2_9BACT</name>
<proteinExistence type="predicted"/>
<accession>A0A521G4W2</accession>
<evidence type="ECO:0000256" key="1">
    <source>
        <dbReference type="SAM" id="Coils"/>
    </source>
</evidence>
<comment type="caution">
    <text evidence="3">The sequence shown here is derived from an EMBL/GenBank/DDBJ whole genome shotgun (WGS) entry which is preliminary data.</text>
</comment>